<proteinExistence type="predicted"/>
<evidence type="ECO:0000313" key="1">
    <source>
        <dbReference type="EMBL" id="CBY13052.1"/>
    </source>
</evidence>
<protein>
    <submittedName>
        <fullName evidence="1">Uncharacterized protein</fullName>
    </submittedName>
</protein>
<dbReference type="AlphaFoldDB" id="E4XTJ0"/>
<name>E4XTJ0_OIKDI</name>
<dbReference type="OrthoDB" id="10330832at2759"/>
<evidence type="ECO:0000313" key="2">
    <source>
        <dbReference type="Proteomes" id="UP000001307"/>
    </source>
</evidence>
<keyword evidence="2" id="KW-1185">Reference proteome</keyword>
<dbReference type="InParanoid" id="E4XTJ0"/>
<reference evidence="1" key="1">
    <citation type="journal article" date="2010" name="Science">
        <title>Plasticity of animal genome architecture unmasked by rapid evolution of a pelagic tunicate.</title>
        <authorList>
            <person name="Denoeud F."/>
            <person name="Henriet S."/>
            <person name="Mungpakdee S."/>
            <person name="Aury J.M."/>
            <person name="Da Silva C."/>
            <person name="Brinkmann H."/>
            <person name="Mikhaleva J."/>
            <person name="Olsen L.C."/>
            <person name="Jubin C."/>
            <person name="Canestro C."/>
            <person name="Bouquet J.M."/>
            <person name="Danks G."/>
            <person name="Poulain J."/>
            <person name="Campsteijn C."/>
            <person name="Adamski M."/>
            <person name="Cross I."/>
            <person name="Yadetie F."/>
            <person name="Muffato M."/>
            <person name="Louis A."/>
            <person name="Butcher S."/>
            <person name="Tsagkogeorga G."/>
            <person name="Konrad A."/>
            <person name="Singh S."/>
            <person name="Jensen M.F."/>
            <person name="Cong E.H."/>
            <person name="Eikeseth-Otteraa H."/>
            <person name="Noel B."/>
            <person name="Anthouard V."/>
            <person name="Porcel B.M."/>
            <person name="Kachouri-Lafond R."/>
            <person name="Nishino A."/>
            <person name="Ugolini M."/>
            <person name="Chourrout P."/>
            <person name="Nishida H."/>
            <person name="Aasland R."/>
            <person name="Huzurbazar S."/>
            <person name="Westhof E."/>
            <person name="Delsuc F."/>
            <person name="Lehrach H."/>
            <person name="Reinhardt R."/>
            <person name="Weissenbach J."/>
            <person name="Roy S.W."/>
            <person name="Artiguenave F."/>
            <person name="Postlethwait J.H."/>
            <person name="Manak J.R."/>
            <person name="Thompson E.M."/>
            <person name="Jaillon O."/>
            <person name="Du Pasquier L."/>
            <person name="Boudinot P."/>
            <person name="Liberles D.A."/>
            <person name="Volff J.N."/>
            <person name="Philippe H."/>
            <person name="Lenhard B."/>
            <person name="Roest Crollius H."/>
            <person name="Wincker P."/>
            <person name="Chourrout D."/>
        </authorList>
    </citation>
    <scope>NUCLEOTIDE SEQUENCE [LARGE SCALE GENOMIC DNA]</scope>
</reference>
<dbReference type="EMBL" id="FN653156">
    <property type="protein sequence ID" value="CBY13052.1"/>
    <property type="molecule type" value="Genomic_DNA"/>
</dbReference>
<sequence length="88" mass="10661">MPYNMSDRVTYIRRVMDDQFKDSLQRRKQIQVTHGSALNITRRLGPLNKDFRFYSEELYDMNSRARECTRRIEAILARPDMKKYGERL</sequence>
<dbReference type="Proteomes" id="UP000001307">
    <property type="component" value="Unassembled WGS sequence"/>
</dbReference>
<gene>
    <name evidence="1" type="ORF">GSOID_T00003796001</name>
</gene>
<organism evidence="1">
    <name type="scientific">Oikopleura dioica</name>
    <name type="common">Tunicate</name>
    <dbReference type="NCBI Taxonomy" id="34765"/>
    <lineage>
        <taxon>Eukaryota</taxon>
        <taxon>Metazoa</taxon>
        <taxon>Chordata</taxon>
        <taxon>Tunicata</taxon>
        <taxon>Appendicularia</taxon>
        <taxon>Copelata</taxon>
        <taxon>Oikopleuridae</taxon>
        <taxon>Oikopleura</taxon>
    </lineage>
</organism>
<accession>E4XTJ0</accession>